<dbReference type="Pfam" id="PF14646">
    <property type="entry name" value="MYCBPAP"/>
    <property type="match status" value="1"/>
</dbReference>
<dbReference type="AlphaFoldDB" id="A0A7K9NG41"/>
<keyword evidence="3" id="KW-1185">Reference proteome</keyword>
<sequence>VRKNYLVRKYQPKEVAHLVAHPVSSKGPRGPLAFPGPREFDDGCEEILPHHILGSLQELKMEALARKNTQLAHAIKVPCPDVIAAALKEEHGGEKKEKAHQAQLAEHKAFQNWSHHMAMRKKQEKHLGEILHKPENELLMNVSDDYRQIQEERDLIDRSLPALFPGKGYRVGSEFWSLPEKIGDELTGLTLTLTRTECGHPEPLTHVGRPRTVQRETGLKPPKKIPCHLNWDKSLFLKHRRQELQSILEDLGFYKPDLEGLEVIGKGQPFTSVSAEAFRHTTISEEIETLDPLGDSFVVVPEAEKVPSLVFCGQPARWIKGITACRKEIGIAARLTFETLASEKAESFLTVTNDGRAAIWYNWMRLPQQIPSRETKGRRMPCFYFDTRPGVILPGETRRFSFIFKSERAGIFSEPWEFRTHPLLLGGALLQVTLWGIAVYEDKLADFREKLESELAARERAAIVKDSLNDQILDQIRTPERTPSPVDACVTEEELFHRKNPELHYQHQVVKQLHKLWRQHLTVPSVLEEEVHLDQRSTAGDVEYLESTSEPPSAQSSSTELPGGKYTSEEASREKSVEEEEAGTSGWNLSLKDFKQVVTSVPTDAGLGMKTEKCYTAPLCFPSQAIMSIPGEEQREEALTQLNKAALELCVEQKPTQSDLLYPLCLQLWRGAIDDLVSHSLRLRSLLGLIKKDTYVEAVPEETGK</sequence>
<feature type="non-terminal residue" evidence="2">
    <location>
        <position position="1"/>
    </location>
</feature>
<feature type="compositionally biased region" description="Basic and acidic residues" evidence="1">
    <location>
        <begin position="567"/>
        <end position="576"/>
    </location>
</feature>
<feature type="region of interest" description="Disordered" evidence="1">
    <location>
        <begin position="543"/>
        <end position="584"/>
    </location>
</feature>
<evidence type="ECO:0000313" key="2">
    <source>
        <dbReference type="EMBL" id="NXH86069.1"/>
    </source>
</evidence>
<name>A0A7K9NG41_9CORV</name>
<protein>
    <submittedName>
        <fullName evidence="2">MYBPP protein</fullName>
    </submittedName>
</protein>
<evidence type="ECO:0000256" key="1">
    <source>
        <dbReference type="SAM" id="MobiDB-lite"/>
    </source>
</evidence>
<accession>A0A7K9NG41</accession>
<dbReference type="Proteomes" id="UP000526889">
    <property type="component" value="Unassembled WGS sequence"/>
</dbReference>
<comment type="caution">
    <text evidence="2">The sequence shown here is derived from an EMBL/GenBank/DDBJ whole genome shotgun (WGS) entry which is preliminary data.</text>
</comment>
<feature type="compositionally biased region" description="Low complexity" evidence="1">
    <location>
        <begin position="546"/>
        <end position="560"/>
    </location>
</feature>
<gene>
    <name evidence="2" type="primary">Mycbpap</name>
    <name evidence="2" type="ORF">EDOCOE_R05103</name>
</gene>
<dbReference type="InterPro" id="IPR032707">
    <property type="entry name" value="MYCBPAP"/>
</dbReference>
<dbReference type="PANTHER" id="PTHR48421">
    <property type="entry name" value="MYCBP-ASSOCIATED PROTEIN"/>
    <property type="match status" value="1"/>
</dbReference>
<evidence type="ECO:0000313" key="3">
    <source>
        <dbReference type="Proteomes" id="UP000526889"/>
    </source>
</evidence>
<organism evidence="2 3">
    <name type="scientific">Edolisoma coerulescens</name>
    <dbReference type="NCBI Taxonomy" id="2585810"/>
    <lineage>
        <taxon>Eukaryota</taxon>
        <taxon>Metazoa</taxon>
        <taxon>Chordata</taxon>
        <taxon>Craniata</taxon>
        <taxon>Vertebrata</taxon>
        <taxon>Euteleostomi</taxon>
        <taxon>Archelosauria</taxon>
        <taxon>Archosauria</taxon>
        <taxon>Dinosauria</taxon>
        <taxon>Saurischia</taxon>
        <taxon>Theropoda</taxon>
        <taxon>Coelurosauria</taxon>
        <taxon>Aves</taxon>
        <taxon>Neognathae</taxon>
        <taxon>Neoaves</taxon>
        <taxon>Telluraves</taxon>
        <taxon>Australaves</taxon>
        <taxon>Passeriformes</taxon>
        <taxon>Corvoidea</taxon>
        <taxon>Campephagidae</taxon>
        <taxon>Edolisoma</taxon>
    </lineage>
</organism>
<dbReference type="PANTHER" id="PTHR48421:SF1">
    <property type="entry name" value="MYCBP-ASSOCIATED PROTEIN"/>
    <property type="match status" value="1"/>
</dbReference>
<proteinExistence type="predicted"/>
<dbReference type="EMBL" id="VWZW01004068">
    <property type="protein sequence ID" value="NXH86069.1"/>
    <property type="molecule type" value="Genomic_DNA"/>
</dbReference>
<feature type="non-terminal residue" evidence="2">
    <location>
        <position position="705"/>
    </location>
</feature>
<reference evidence="2 3" key="1">
    <citation type="submission" date="2019-09" db="EMBL/GenBank/DDBJ databases">
        <title>Bird 10,000 Genomes (B10K) Project - Family phase.</title>
        <authorList>
            <person name="Zhang G."/>
        </authorList>
    </citation>
    <scope>NUCLEOTIDE SEQUENCE [LARGE SCALE GENOMIC DNA]</scope>
    <source>
        <strain evidence="2">B10K-DU-001-25</strain>
        <tissue evidence="2">Muscle</tissue>
    </source>
</reference>